<dbReference type="Proteomes" id="UP000198417">
    <property type="component" value="Unassembled WGS sequence"/>
</dbReference>
<keyword evidence="7" id="KW-0547">Nucleotide-binding</keyword>
<dbReference type="AlphaFoldDB" id="A0A238YFZ1"/>
<evidence type="ECO:0000256" key="2">
    <source>
        <dbReference type="ARBA" id="ARBA00007599"/>
    </source>
</evidence>
<dbReference type="PANTHER" id="PTHR33540">
    <property type="entry name" value="TRNA THREONYLCARBAMOYLADENOSINE BIOSYNTHESIS PROTEIN TSAE"/>
    <property type="match status" value="1"/>
</dbReference>
<evidence type="ECO:0000256" key="6">
    <source>
        <dbReference type="ARBA" id="ARBA00022723"/>
    </source>
</evidence>
<keyword evidence="9" id="KW-0460">Magnesium</keyword>
<evidence type="ECO:0000256" key="7">
    <source>
        <dbReference type="ARBA" id="ARBA00022741"/>
    </source>
</evidence>
<evidence type="ECO:0000313" key="12">
    <source>
        <dbReference type="Proteomes" id="UP000198417"/>
    </source>
</evidence>
<evidence type="ECO:0000256" key="10">
    <source>
        <dbReference type="ARBA" id="ARBA00032441"/>
    </source>
</evidence>
<comment type="subcellular location">
    <subcellularLocation>
        <location evidence="1">Cytoplasm</location>
    </subcellularLocation>
</comment>
<dbReference type="RefSeq" id="WP_089272431.1">
    <property type="nucleotide sequence ID" value="NZ_FZNN01000017.1"/>
</dbReference>
<evidence type="ECO:0000256" key="4">
    <source>
        <dbReference type="ARBA" id="ARBA00022490"/>
    </source>
</evidence>
<keyword evidence="5" id="KW-0819">tRNA processing</keyword>
<evidence type="ECO:0000256" key="3">
    <source>
        <dbReference type="ARBA" id="ARBA00019010"/>
    </source>
</evidence>
<dbReference type="NCBIfam" id="TIGR00150">
    <property type="entry name" value="T6A_YjeE"/>
    <property type="match status" value="1"/>
</dbReference>
<dbReference type="Pfam" id="PF02367">
    <property type="entry name" value="TsaE"/>
    <property type="match status" value="1"/>
</dbReference>
<gene>
    <name evidence="11" type="ORF">SAMN06265370_1171</name>
</gene>
<evidence type="ECO:0000256" key="9">
    <source>
        <dbReference type="ARBA" id="ARBA00022842"/>
    </source>
</evidence>
<dbReference type="GO" id="GO:0046872">
    <property type="term" value="F:metal ion binding"/>
    <property type="evidence" value="ECO:0007669"/>
    <property type="project" value="UniProtKB-KW"/>
</dbReference>
<keyword evidence="8" id="KW-0067">ATP-binding</keyword>
<dbReference type="GO" id="GO:0005737">
    <property type="term" value="C:cytoplasm"/>
    <property type="evidence" value="ECO:0007669"/>
    <property type="project" value="UniProtKB-SubCell"/>
</dbReference>
<dbReference type="Gene3D" id="3.40.50.300">
    <property type="entry name" value="P-loop containing nucleotide triphosphate hydrolases"/>
    <property type="match status" value="1"/>
</dbReference>
<dbReference type="PANTHER" id="PTHR33540:SF2">
    <property type="entry name" value="TRNA THREONYLCARBAMOYLADENOSINE BIOSYNTHESIS PROTEIN TSAE"/>
    <property type="match status" value="1"/>
</dbReference>
<sequence>MAQGHECAADREDGSLSVACKTLAETAILAEVIAEVLTPGDVILLDGALAAGKTTFVTLMCQALGCEDQPSSPTYAISNIYTCPGFEVFHIDAYRLSGVREFYNLGIEEFFPEAVALIEWGERVREAFPDHLQTSITFQDPESEARVYTFNAEGSRWETGITDLARRLSKKGLTK</sequence>
<evidence type="ECO:0000256" key="5">
    <source>
        <dbReference type="ARBA" id="ARBA00022694"/>
    </source>
</evidence>
<dbReference type="InterPro" id="IPR027417">
    <property type="entry name" value="P-loop_NTPase"/>
</dbReference>
<proteinExistence type="inferred from homology"/>
<accession>A0A238YFZ1</accession>
<evidence type="ECO:0000256" key="8">
    <source>
        <dbReference type="ARBA" id="ARBA00022840"/>
    </source>
</evidence>
<keyword evidence="6" id="KW-0479">Metal-binding</keyword>
<protein>
    <recommendedName>
        <fullName evidence="3">tRNA threonylcarbamoyladenosine biosynthesis protein TsaE</fullName>
    </recommendedName>
    <alternativeName>
        <fullName evidence="10">t(6)A37 threonylcarbamoyladenosine biosynthesis protein TsaE</fullName>
    </alternativeName>
</protein>
<dbReference type="GO" id="GO:0002949">
    <property type="term" value="P:tRNA threonylcarbamoyladenosine modification"/>
    <property type="evidence" value="ECO:0007669"/>
    <property type="project" value="InterPro"/>
</dbReference>
<dbReference type="EMBL" id="FZNN01000017">
    <property type="protein sequence ID" value="SNR70125.1"/>
    <property type="molecule type" value="Genomic_DNA"/>
</dbReference>
<comment type="similarity">
    <text evidence="2">Belongs to the TsaE family.</text>
</comment>
<evidence type="ECO:0000256" key="1">
    <source>
        <dbReference type="ARBA" id="ARBA00004496"/>
    </source>
</evidence>
<evidence type="ECO:0000313" key="11">
    <source>
        <dbReference type="EMBL" id="SNR70125.1"/>
    </source>
</evidence>
<dbReference type="SUPFAM" id="SSF52540">
    <property type="entry name" value="P-loop containing nucleoside triphosphate hydrolases"/>
    <property type="match status" value="1"/>
</dbReference>
<keyword evidence="4" id="KW-0963">Cytoplasm</keyword>
<dbReference type="OrthoDB" id="9800307at2"/>
<keyword evidence="12" id="KW-1185">Reference proteome</keyword>
<name>A0A238YFZ1_9RHOB</name>
<organism evidence="11 12">
    <name type="scientific">Puniceibacterium sediminis</name>
    <dbReference type="NCBI Taxonomy" id="1608407"/>
    <lineage>
        <taxon>Bacteria</taxon>
        <taxon>Pseudomonadati</taxon>
        <taxon>Pseudomonadota</taxon>
        <taxon>Alphaproteobacteria</taxon>
        <taxon>Rhodobacterales</taxon>
        <taxon>Paracoccaceae</taxon>
        <taxon>Puniceibacterium</taxon>
    </lineage>
</organism>
<dbReference type="InterPro" id="IPR003442">
    <property type="entry name" value="T6A_TsaE"/>
</dbReference>
<reference evidence="11 12" key="1">
    <citation type="submission" date="2017-06" db="EMBL/GenBank/DDBJ databases">
        <authorList>
            <person name="Kim H.J."/>
            <person name="Triplett B.A."/>
        </authorList>
    </citation>
    <scope>NUCLEOTIDE SEQUENCE [LARGE SCALE GENOMIC DNA]</scope>
    <source>
        <strain evidence="11 12">DSM 29052</strain>
    </source>
</reference>
<dbReference type="GO" id="GO:0005524">
    <property type="term" value="F:ATP binding"/>
    <property type="evidence" value="ECO:0007669"/>
    <property type="project" value="UniProtKB-KW"/>
</dbReference>